<evidence type="ECO:0000256" key="4">
    <source>
        <dbReference type="ARBA" id="ARBA00022737"/>
    </source>
</evidence>
<evidence type="ECO:0000256" key="7">
    <source>
        <dbReference type="HAMAP-Rule" id="MF_00523"/>
    </source>
</evidence>
<dbReference type="Pfam" id="PF00132">
    <property type="entry name" value="Hexapep"/>
    <property type="match status" value="3"/>
</dbReference>
<dbReference type="NCBIfam" id="NF002060">
    <property type="entry name" value="PRK00892.1"/>
    <property type="match status" value="1"/>
</dbReference>
<protein>
    <recommendedName>
        <fullName evidence="7">UDP-3-O-acylglucosamine N-acyltransferase</fullName>
        <ecNumber evidence="7">2.3.1.191</ecNumber>
    </recommendedName>
</protein>
<proteinExistence type="inferred from homology"/>
<keyword evidence="3 7" id="KW-0808">Transferase</keyword>
<dbReference type="Gene3D" id="3.40.1390.10">
    <property type="entry name" value="MurE/MurF, N-terminal domain"/>
    <property type="match status" value="1"/>
</dbReference>
<keyword evidence="5 7" id="KW-0443">Lipid metabolism</keyword>
<dbReference type="PANTHER" id="PTHR43378">
    <property type="entry name" value="UDP-3-O-ACYLGLUCOSAMINE N-ACYLTRANSFERASE"/>
    <property type="match status" value="1"/>
</dbReference>
<evidence type="ECO:0000259" key="8">
    <source>
        <dbReference type="Pfam" id="PF04613"/>
    </source>
</evidence>
<dbReference type="InterPro" id="IPR020573">
    <property type="entry name" value="UDP_GlcNAc_AcTrfase_non-rep"/>
</dbReference>
<keyword evidence="1 7" id="KW-0444">Lipid biosynthesis</keyword>
<dbReference type="CDD" id="cd03352">
    <property type="entry name" value="LbH_LpxD"/>
    <property type="match status" value="1"/>
</dbReference>
<keyword evidence="2 7" id="KW-0441">Lipid A biosynthesis</keyword>
<dbReference type="Pfam" id="PF04613">
    <property type="entry name" value="LpxD"/>
    <property type="match status" value="1"/>
</dbReference>
<dbReference type="InterPro" id="IPR001451">
    <property type="entry name" value="Hexapep"/>
</dbReference>
<comment type="subunit">
    <text evidence="7">Homotrimer.</text>
</comment>
<dbReference type="Gene3D" id="2.160.10.10">
    <property type="entry name" value="Hexapeptide repeat proteins"/>
    <property type="match status" value="1"/>
</dbReference>
<dbReference type="EMBL" id="BAABFO010000018">
    <property type="protein sequence ID" value="GAA4338109.1"/>
    <property type="molecule type" value="Genomic_DNA"/>
</dbReference>
<comment type="catalytic activity">
    <reaction evidence="7">
        <text>a UDP-3-O-[(3R)-3-hydroxyacyl]-alpha-D-glucosamine + a (3R)-hydroxyacyl-[ACP] = a UDP-2-N,3-O-bis[(3R)-3-hydroxyacyl]-alpha-D-glucosamine + holo-[ACP] + H(+)</text>
        <dbReference type="Rhea" id="RHEA:53836"/>
        <dbReference type="Rhea" id="RHEA-COMP:9685"/>
        <dbReference type="Rhea" id="RHEA-COMP:9945"/>
        <dbReference type="ChEBI" id="CHEBI:15378"/>
        <dbReference type="ChEBI" id="CHEBI:64479"/>
        <dbReference type="ChEBI" id="CHEBI:78827"/>
        <dbReference type="ChEBI" id="CHEBI:137740"/>
        <dbReference type="ChEBI" id="CHEBI:137748"/>
        <dbReference type="EC" id="2.3.1.191"/>
    </reaction>
</comment>
<evidence type="ECO:0000256" key="6">
    <source>
        <dbReference type="ARBA" id="ARBA00023315"/>
    </source>
</evidence>
<keyword evidence="4 7" id="KW-0677">Repeat</keyword>
<keyword evidence="10" id="KW-1185">Reference proteome</keyword>
<organism evidence="9 10">
    <name type="scientific">Pigmentiphaga soli</name>
    <dbReference type="NCBI Taxonomy" id="1007095"/>
    <lineage>
        <taxon>Bacteria</taxon>
        <taxon>Pseudomonadati</taxon>
        <taxon>Pseudomonadota</taxon>
        <taxon>Betaproteobacteria</taxon>
        <taxon>Burkholderiales</taxon>
        <taxon>Alcaligenaceae</taxon>
        <taxon>Pigmentiphaga</taxon>
    </lineage>
</organism>
<gene>
    <name evidence="7 9" type="primary">lpxD</name>
    <name evidence="9" type="ORF">GCM10023144_34730</name>
</gene>
<evidence type="ECO:0000313" key="9">
    <source>
        <dbReference type="EMBL" id="GAA4338109.1"/>
    </source>
</evidence>
<keyword evidence="6 7" id="KW-0012">Acyltransferase</keyword>
<name>A0ABP8HEI7_9BURK</name>
<dbReference type="HAMAP" id="MF_00523">
    <property type="entry name" value="LpxD"/>
    <property type="match status" value="1"/>
</dbReference>
<evidence type="ECO:0000313" key="10">
    <source>
        <dbReference type="Proteomes" id="UP001501671"/>
    </source>
</evidence>
<sequence length="362" mass="37461">MPILLDPARAPTLARLLQETDTTGLDWRLDPAGAGERAIAGIAALEHAGAQELAFIANPRYQDQLAGAQAGAVIVTDAVARAHREAGGNAVLVVCADPYLMYARVGLWFERQRRDTPPGQVHPSAVIAADAVLDPTASVGPLAVIEPGARIGAGAVIGAGCMIGRGCQIGPDSLLHPRVTLYAGVRVGARAVIHSGAVLGADGFGFAPDSTRAKGAWTRIPQFGGVCIGDDVDIGANTTIDRGALDDTVIGNGVKLDNQIMIAHNCQVGDHTAMAACVGIAGSTTIGSRCMIAGAAMIGGHLRIGDDVFVSGATAVFSNLEKPGRYTGIFPGTEHREWERNAVAVRHLADLARRVKALEKKG</sequence>
<dbReference type="Gene3D" id="1.20.5.170">
    <property type="match status" value="1"/>
</dbReference>
<dbReference type="PANTHER" id="PTHR43378:SF2">
    <property type="entry name" value="UDP-3-O-ACYLGLUCOSAMINE N-ACYLTRANSFERASE 1, MITOCHONDRIAL-RELATED"/>
    <property type="match status" value="1"/>
</dbReference>
<dbReference type="RefSeq" id="WP_345251137.1">
    <property type="nucleotide sequence ID" value="NZ_BAABFO010000018.1"/>
</dbReference>
<comment type="pathway">
    <text evidence="7">Bacterial outer membrane biogenesis; LPS lipid A biosynthesis.</text>
</comment>
<dbReference type="Proteomes" id="UP001501671">
    <property type="component" value="Unassembled WGS sequence"/>
</dbReference>
<dbReference type="SUPFAM" id="SSF51161">
    <property type="entry name" value="Trimeric LpxA-like enzymes"/>
    <property type="match status" value="1"/>
</dbReference>
<feature type="domain" description="UDP-3-O-[3-hydroxymyristoyl] glucosamine N-acyltransferase non-repeat region" evidence="8">
    <location>
        <begin position="37"/>
        <end position="105"/>
    </location>
</feature>
<comment type="function">
    <text evidence="7">Catalyzes the N-acylation of UDP-3-O-acylglucosamine using 3-hydroxyacyl-ACP as the acyl donor. Is involved in the biosynthesis of lipid A, a phosphorylated glycolipid that anchors the lipopolysaccharide to the outer membrane of the cell.</text>
</comment>
<dbReference type="NCBIfam" id="TIGR01853">
    <property type="entry name" value="lipid_A_lpxD"/>
    <property type="match status" value="1"/>
</dbReference>
<evidence type="ECO:0000256" key="2">
    <source>
        <dbReference type="ARBA" id="ARBA00022556"/>
    </source>
</evidence>
<evidence type="ECO:0000256" key="1">
    <source>
        <dbReference type="ARBA" id="ARBA00022516"/>
    </source>
</evidence>
<accession>A0ABP8HEI7</accession>
<evidence type="ECO:0000256" key="3">
    <source>
        <dbReference type="ARBA" id="ARBA00022679"/>
    </source>
</evidence>
<comment type="caution">
    <text evidence="9">The sequence shown here is derived from an EMBL/GenBank/DDBJ whole genome shotgun (WGS) entry which is preliminary data.</text>
</comment>
<reference evidence="10" key="1">
    <citation type="journal article" date="2019" name="Int. J. Syst. Evol. Microbiol.">
        <title>The Global Catalogue of Microorganisms (GCM) 10K type strain sequencing project: providing services to taxonomists for standard genome sequencing and annotation.</title>
        <authorList>
            <consortium name="The Broad Institute Genomics Platform"/>
            <consortium name="The Broad Institute Genome Sequencing Center for Infectious Disease"/>
            <person name="Wu L."/>
            <person name="Ma J."/>
        </authorList>
    </citation>
    <scope>NUCLEOTIDE SEQUENCE [LARGE SCALE GENOMIC DNA]</scope>
    <source>
        <strain evidence="10">JCM 17666</strain>
    </source>
</reference>
<feature type="active site" description="Proton acceptor" evidence="7">
    <location>
        <position position="264"/>
    </location>
</feature>
<dbReference type="EC" id="2.3.1.191" evidence="7"/>
<evidence type="ECO:0000256" key="5">
    <source>
        <dbReference type="ARBA" id="ARBA00023098"/>
    </source>
</evidence>
<dbReference type="InterPro" id="IPR007691">
    <property type="entry name" value="LpxD"/>
</dbReference>
<dbReference type="InterPro" id="IPR011004">
    <property type="entry name" value="Trimer_LpxA-like_sf"/>
</dbReference>
<comment type="similarity">
    <text evidence="7">Belongs to the transferase hexapeptide repeat family. LpxD subfamily.</text>
</comment>